<name>E8Z6M8_PFIPI</name>
<protein>
    <submittedName>
        <fullName evidence="2">Intracellular protein-like</fullName>
    </submittedName>
</protein>
<feature type="region of interest" description="Disordered" evidence="1">
    <location>
        <begin position="80"/>
        <end position="176"/>
    </location>
</feature>
<feature type="non-terminal residue" evidence="2">
    <location>
        <position position="1"/>
    </location>
</feature>
<reference evidence="2" key="1">
    <citation type="submission" date="2008-12" db="EMBL/GenBank/DDBJ databases">
        <authorList>
            <person name="Zhang H."/>
            <person name="Lin S."/>
        </authorList>
    </citation>
    <scope>NUCLEOTIDE SEQUENCE</scope>
    <source>
        <strain evidence="2">CCMP1831</strain>
    </source>
</reference>
<evidence type="ECO:0000256" key="1">
    <source>
        <dbReference type="SAM" id="MobiDB-lite"/>
    </source>
</evidence>
<reference evidence="2" key="2">
    <citation type="book" date="2010" name="PROCEEDINGS OF 13TH INTERNATIONAL CONFERENCE ON HARMFUL ALGAE" publisher="International Society For The Study of Harmful Algae" city="Hong Kong, China">
        <title>Dinoflagellate meta-transcriptomics enabled by spliced leader.</title>
        <editorList>
            <person name="Unknown A."/>
        </editorList>
        <authorList>
            <person name="Lin S."/>
            <person name="Zhang H."/>
        </authorList>
    </citation>
    <scope>NUCLEOTIDE SEQUENCE</scope>
    <source>
        <strain evidence="2">CCMP1831</strain>
    </source>
</reference>
<feature type="compositionally biased region" description="Basic residues" evidence="1">
    <location>
        <begin position="148"/>
        <end position="158"/>
    </location>
</feature>
<proteinExistence type="evidence at transcript level"/>
<evidence type="ECO:0000313" key="2">
    <source>
        <dbReference type="EMBL" id="ACU45108.1"/>
    </source>
</evidence>
<dbReference type="EMBL" id="FJ600060">
    <property type="protein sequence ID" value="ACU45108.1"/>
    <property type="molecule type" value="mRNA"/>
</dbReference>
<accession>E8Z6M8</accession>
<feature type="compositionally biased region" description="Acidic residues" evidence="1">
    <location>
        <begin position="95"/>
        <end position="114"/>
    </location>
</feature>
<organism evidence="2">
    <name type="scientific">Pfiesteria piscicida</name>
    <name type="common">Phantom dinoflagellate</name>
    <dbReference type="NCBI Taxonomy" id="71001"/>
    <lineage>
        <taxon>Eukaryota</taxon>
        <taxon>Sar</taxon>
        <taxon>Alveolata</taxon>
        <taxon>Dinophyceae</taxon>
        <taxon>Peridiniales</taxon>
        <taxon>Pfiesteriaceae</taxon>
        <taxon>Pfiesteria</taxon>
    </lineage>
</organism>
<sequence>VFYFSGALEKGIANLNLKWVGLYRYMVAVAADRQDIVIGQQGKQGGDMLITIADARVRETVLQLIAAGIRKQKTAVAQFNERHREEEDLSMVSVIDEEEEDDDDDDDEEEEEDAVTSVSAANRPRDESMGGFEDVSLLQGYEEEGPKKVKRKKRKSKAPKSGEEVPLVSSPSVVQRGDGVDGGDGGGCCSILCCCFPCCVADPTPSIGEGTPLLRKKRQNVDDVGCWYNCTTGIRGFVSNVFCCGFCEAEDY</sequence>
<dbReference type="AlphaFoldDB" id="E8Z6M8"/>
<feature type="compositionally biased region" description="Low complexity" evidence="1">
    <location>
        <begin position="164"/>
        <end position="174"/>
    </location>
</feature>